<evidence type="ECO:0000313" key="2">
    <source>
        <dbReference type="Proteomes" id="UP001148629"/>
    </source>
</evidence>
<dbReference type="Proteomes" id="UP001148629">
    <property type="component" value="Unassembled WGS sequence"/>
</dbReference>
<accession>A0ACC1SYJ5</accession>
<comment type="caution">
    <text evidence="1">The sequence shown here is derived from an EMBL/GenBank/DDBJ whole genome shotgun (WGS) entry which is preliminary data.</text>
</comment>
<sequence length="513" mass="57965">MPPQGPLQIRAPSETVGRQMNTNQEGGYPPGTTAESDSVEYDVRSVLSALALSWCGRDIFVARFREYYLLLQFVKSWYTQEGCMSDANLREKWEGHFGKILGLVLTIEGTIDKLATKHKAWFLHGKIERSIEWKKRDQGSDLVRSIQTSTEPEPIKDKVRYLNWEKCDMNTGEHEYQDLIDTMGLVDVLETQVEKIIGVPGMLRFTRPIGDSPDMVSWSLKKSTSTDRGSNECPADSDNEVEEARIEGSDATKVQQDQLKDSIYRGVIKLLVWFDLATDSRPHHGTGWLVNNWTVATAGHLVYKANRPAMKIDVIISNRFGSPHQVKQPGVHVMAHWGWIKSFEVKHDLAFVRLGRPFDESEPLPFKQNTLVKEENRKIWTLGYPANLDRGEAMYECKKTATWDLEKPLGVLEYDLSTAEGSPGSPVIDEKQRHVIGIHRGCGRKQGDDDPNAIVNQAVLFDQKANNVRESLRLWNFGSSVSNAKGISSYVLVQHVATVADDTKLTRITIFKH</sequence>
<proteinExistence type="predicted"/>
<keyword evidence="2" id="KW-1185">Reference proteome</keyword>
<protein>
    <submittedName>
        <fullName evidence="1">Uncharacterized protein</fullName>
    </submittedName>
</protein>
<dbReference type="EMBL" id="JANRMS010000035">
    <property type="protein sequence ID" value="KAJ3548923.1"/>
    <property type="molecule type" value="Genomic_DNA"/>
</dbReference>
<reference evidence="1" key="1">
    <citation type="submission" date="2022-08" db="EMBL/GenBank/DDBJ databases">
        <title>Genome Sequence of Fusarium decemcellulare.</title>
        <authorList>
            <person name="Buettner E."/>
        </authorList>
    </citation>
    <scope>NUCLEOTIDE SEQUENCE</scope>
    <source>
        <strain evidence="1">Babe19</strain>
    </source>
</reference>
<gene>
    <name evidence="1" type="ORF">NM208_g758</name>
</gene>
<evidence type="ECO:0000313" key="1">
    <source>
        <dbReference type="EMBL" id="KAJ3548923.1"/>
    </source>
</evidence>
<name>A0ACC1SYJ5_9HYPO</name>
<organism evidence="1 2">
    <name type="scientific">Fusarium decemcellulare</name>
    <dbReference type="NCBI Taxonomy" id="57161"/>
    <lineage>
        <taxon>Eukaryota</taxon>
        <taxon>Fungi</taxon>
        <taxon>Dikarya</taxon>
        <taxon>Ascomycota</taxon>
        <taxon>Pezizomycotina</taxon>
        <taxon>Sordariomycetes</taxon>
        <taxon>Hypocreomycetidae</taxon>
        <taxon>Hypocreales</taxon>
        <taxon>Nectriaceae</taxon>
        <taxon>Fusarium</taxon>
        <taxon>Fusarium decemcellulare species complex</taxon>
    </lineage>
</organism>